<organism evidence="2 3">
    <name type="scientific">Portunus trituberculatus</name>
    <name type="common">Swimming crab</name>
    <name type="synonym">Neptunus trituberculatus</name>
    <dbReference type="NCBI Taxonomy" id="210409"/>
    <lineage>
        <taxon>Eukaryota</taxon>
        <taxon>Metazoa</taxon>
        <taxon>Ecdysozoa</taxon>
        <taxon>Arthropoda</taxon>
        <taxon>Crustacea</taxon>
        <taxon>Multicrustacea</taxon>
        <taxon>Malacostraca</taxon>
        <taxon>Eumalacostraca</taxon>
        <taxon>Eucarida</taxon>
        <taxon>Decapoda</taxon>
        <taxon>Pleocyemata</taxon>
        <taxon>Brachyura</taxon>
        <taxon>Eubrachyura</taxon>
        <taxon>Portunoidea</taxon>
        <taxon>Portunidae</taxon>
        <taxon>Portuninae</taxon>
        <taxon>Portunus</taxon>
    </lineage>
</organism>
<reference evidence="2 3" key="1">
    <citation type="submission" date="2019-05" db="EMBL/GenBank/DDBJ databases">
        <title>Another draft genome of Portunus trituberculatus and its Hox gene families provides insights of decapod evolution.</title>
        <authorList>
            <person name="Jeong J.-H."/>
            <person name="Song I."/>
            <person name="Kim S."/>
            <person name="Choi T."/>
            <person name="Kim D."/>
            <person name="Ryu S."/>
            <person name="Kim W."/>
        </authorList>
    </citation>
    <scope>NUCLEOTIDE SEQUENCE [LARGE SCALE GENOMIC DNA]</scope>
    <source>
        <tissue evidence="2">Muscle</tissue>
    </source>
</reference>
<feature type="region of interest" description="Disordered" evidence="1">
    <location>
        <begin position="1"/>
        <end position="58"/>
    </location>
</feature>
<feature type="compositionally biased region" description="Polar residues" evidence="1">
    <location>
        <begin position="27"/>
        <end position="44"/>
    </location>
</feature>
<name>A0A5B7ITP1_PORTR</name>
<proteinExistence type="predicted"/>
<evidence type="ECO:0000256" key="1">
    <source>
        <dbReference type="SAM" id="MobiDB-lite"/>
    </source>
</evidence>
<accession>A0A5B7ITP1</accession>
<protein>
    <submittedName>
        <fullName evidence="2">Uncharacterized protein</fullName>
    </submittedName>
</protein>
<sequence>MMGAHSRPPKHTGDHSHQLQQRDETITRPSASPNPSGRTQTGNAAPTGHTVLRTTSPLSYTATVYRVTSQLLKGAHSRPPKTHW</sequence>
<dbReference type="Proteomes" id="UP000324222">
    <property type="component" value="Unassembled WGS sequence"/>
</dbReference>
<keyword evidence="3" id="KW-1185">Reference proteome</keyword>
<gene>
    <name evidence="2" type="ORF">E2C01_080601</name>
</gene>
<feature type="compositionally biased region" description="Basic and acidic residues" evidence="1">
    <location>
        <begin position="11"/>
        <end position="26"/>
    </location>
</feature>
<evidence type="ECO:0000313" key="3">
    <source>
        <dbReference type="Proteomes" id="UP000324222"/>
    </source>
</evidence>
<dbReference type="AlphaFoldDB" id="A0A5B7ITP1"/>
<evidence type="ECO:0000313" key="2">
    <source>
        <dbReference type="EMBL" id="MPC85805.1"/>
    </source>
</evidence>
<dbReference type="EMBL" id="VSRR010069633">
    <property type="protein sequence ID" value="MPC85805.1"/>
    <property type="molecule type" value="Genomic_DNA"/>
</dbReference>
<comment type="caution">
    <text evidence="2">The sequence shown here is derived from an EMBL/GenBank/DDBJ whole genome shotgun (WGS) entry which is preliminary data.</text>
</comment>